<accession>A0A9P3BSP5</accession>
<dbReference type="RefSeq" id="XP_043125351.1">
    <property type="nucleotide sequence ID" value="XM_043269416.1"/>
</dbReference>
<protein>
    <submittedName>
        <fullName evidence="2">Uncharacterized protein</fullName>
    </submittedName>
</protein>
<reference evidence="2 3" key="1">
    <citation type="submission" date="2021-02" db="EMBL/GenBank/DDBJ databases">
        <title>Pan-genome distribution and transcriptional activeness of fungal secondary metabolism genes in Aspergillus section Fumigati.</title>
        <authorList>
            <person name="Takahashi H."/>
            <person name="Umemura M."/>
            <person name="Ninomiya A."/>
            <person name="Kusuya Y."/>
            <person name="Urayama S."/>
            <person name="Shimizu M."/>
            <person name="Watanabe A."/>
            <person name="Kamei K."/>
            <person name="Yaguchi T."/>
            <person name="Hagiwara D."/>
        </authorList>
    </citation>
    <scope>NUCLEOTIDE SEQUENCE [LARGE SCALE GENOMIC DNA]</scope>
    <source>
        <strain evidence="2 3">IFM 47045</strain>
    </source>
</reference>
<keyword evidence="3" id="KW-1185">Reference proteome</keyword>
<name>A0A9P3BSP5_ASPVI</name>
<feature type="region of interest" description="Disordered" evidence="1">
    <location>
        <begin position="19"/>
        <end position="46"/>
    </location>
</feature>
<sequence length="125" mass="13908">MKVKKLDSIRFQAEIKTPKFPNKNNKETLNAGYRNHKASPHLGHHAVPYSDGRIYANTKRTAAYNERGRNSKNIGIMYGTTNRNTGREFVNAYAGYTNGRSILGGDADERNVSTVGILKASDYEG</sequence>
<gene>
    <name evidence="2" type="ORF">Aspvir_006210</name>
</gene>
<evidence type="ECO:0000313" key="3">
    <source>
        <dbReference type="Proteomes" id="UP000710440"/>
    </source>
</evidence>
<proteinExistence type="predicted"/>
<dbReference type="AlphaFoldDB" id="A0A9P3BSP5"/>
<organism evidence="2 3">
    <name type="scientific">Aspergillus viridinutans</name>
    <dbReference type="NCBI Taxonomy" id="75553"/>
    <lineage>
        <taxon>Eukaryota</taxon>
        <taxon>Fungi</taxon>
        <taxon>Dikarya</taxon>
        <taxon>Ascomycota</taxon>
        <taxon>Pezizomycotina</taxon>
        <taxon>Eurotiomycetes</taxon>
        <taxon>Eurotiomycetidae</taxon>
        <taxon>Eurotiales</taxon>
        <taxon>Aspergillaceae</taxon>
        <taxon>Aspergillus</taxon>
        <taxon>Aspergillus subgen. Fumigati</taxon>
    </lineage>
</organism>
<comment type="caution">
    <text evidence="2">The sequence shown here is derived from an EMBL/GenBank/DDBJ whole genome shotgun (WGS) entry which is preliminary data.</text>
</comment>
<evidence type="ECO:0000256" key="1">
    <source>
        <dbReference type="SAM" id="MobiDB-lite"/>
    </source>
</evidence>
<dbReference type="Proteomes" id="UP000710440">
    <property type="component" value="Unassembled WGS sequence"/>
</dbReference>
<dbReference type="EMBL" id="BOPL01000004">
    <property type="protein sequence ID" value="GIK02165.1"/>
    <property type="molecule type" value="Genomic_DNA"/>
</dbReference>
<dbReference type="GeneID" id="66934192"/>
<evidence type="ECO:0000313" key="2">
    <source>
        <dbReference type="EMBL" id="GIK02165.1"/>
    </source>
</evidence>
<feature type="compositionally biased region" description="Basic residues" evidence="1">
    <location>
        <begin position="34"/>
        <end position="44"/>
    </location>
</feature>